<dbReference type="Pfam" id="PF14070">
    <property type="entry name" value="YjfB_motility"/>
    <property type="match status" value="1"/>
</dbReference>
<gene>
    <name evidence="2" type="ORF">E4650_03700</name>
    <name evidence="1" type="ORF">SAMN04488588_2063</name>
</gene>
<evidence type="ECO:0008006" key="5">
    <source>
        <dbReference type="Google" id="ProtNLM"/>
    </source>
</evidence>
<reference evidence="2 4" key="2">
    <citation type="submission" date="2019-04" db="EMBL/GenBank/DDBJ databases">
        <title>Draft genome sequence data and analysis of a Fermenting Bacterium, Geotoga petraea strain HO-Geo1, isolated from heavy-oil petroleum reservoir in Russia.</title>
        <authorList>
            <person name="Grouzdev D.S."/>
            <person name="Semenova E.M."/>
            <person name="Sokolova D.S."/>
            <person name="Tourova T.P."/>
            <person name="Poltaraus A.B."/>
            <person name="Nazina T.N."/>
        </authorList>
    </citation>
    <scope>NUCLEOTIDE SEQUENCE [LARGE SCALE GENOMIC DNA]</scope>
    <source>
        <strain evidence="2 4">HO-Geo1</strain>
    </source>
</reference>
<evidence type="ECO:0000313" key="4">
    <source>
        <dbReference type="Proteomes" id="UP000297288"/>
    </source>
</evidence>
<keyword evidence="3" id="KW-1185">Reference proteome</keyword>
<dbReference type="RefSeq" id="WP_091405671.1">
    <property type="nucleotide sequence ID" value="NZ_FMYV01000012.1"/>
</dbReference>
<organism evidence="1 3">
    <name type="scientific">Geotoga petraea</name>
    <dbReference type="NCBI Taxonomy" id="28234"/>
    <lineage>
        <taxon>Bacteria</taxon>
        <taxon>Thermotogati</taxon>
        <taxon>Thermotogota</taxon>
        <taxon>Thermotogae</taxon>
        <taxon>Petrotogales</taxon>
        <taxon>Petrotogaceae</taxon>
        <taxon>Geotoga</taxon>
    </lineage>
</organism>
<dbReference type="EMBL" id="FMYV01000012">
    <property type="protein sequence ID" value="SDC90985.1"/>
    <property type="molecule type" value="Genomic_DNA"/>
</dbReference>
<accession>A0A1G6QH61</accession>
<proteinExistence type="predicted"/>
<dbReference type="InterPro" id="IPR025906">
    <property type="entry name" value="YjfB_motility"/>
</dbReference>
<reference evidence="1 3" key="1">
    <citation type="submission" date="2016-10" db="EMBL/GenBank/DDBJ databases">
        <authorList>
            <person name="de Groot N.N."/>
        </authorList>
    </citation>
    <scope>NUCLEOTIDE SEQUENCE [LARGE SCALE GENOMIC DNA]</scope>
    <source>
        <strain evidence="1 3">WG14</strain>
    </source>
</reference>
<evidence type="ECO:0000313" key="3">
    <source>
        <dbReference type="Proteomes" id="UP000199322"/>
    </source>
</evidence>
<sequence length="68" mass="7377">MDSMQVSAMQSNISTAQTGMQVSTAVAKKAMDTSKLIGNMLMENIQASKVDVSFAQDSNRGKFVDFRV</sequence>
<dbReference type="STRING" id="28234.SAMN04488588_2063"/>
<evidence type="ECO:0000313" key="2">
    <source>
        <dbReference type="EMBL" id="TGG89302.1"/>
    </source>
</evidence>
<dbReference type="OrthoDB" id="9959805at2"/>
<dbReference type="Proteomes" id="UP000297288">
    <property type="component" value="Unassembled WGS sequence"/>
</dbReference>
<dbReference type="AlphaFoldDB" id="A0A1G6QH61"/>
<dbReference type="EMBL" id="SRME01000001">
    <property type="protein sequence ID" value="TGG89302.1"/>
    <property type="molecule type" value="Genomic_DNA"/>
</dbReference>
<dbReference type="Proteomes" id="UP000199322">
    <property type="component" value="Unassembled WGS sequence"/>
</dbReference>
<protein>
    <recommendedName>
        <fullName evidence="5">Motility protein</fullName>
    </recommendedName>
</protein>
<name>A0A1G6QH61_9BACT</name>
<evidence type="ECO:0000313" key="1">
    <source>
        <dbReference type="EMBL" id="SDC90985.1"/>
    </source>
</evidence>